<dbReference type="PANTHER" id="PTHR33420">
    <property type="entry name" value="FIMBRIAL SUBUNIT ELFA-RELATED"/>
    <property type="match status" value="1"/>
</dbReference>
<comment type="subcellular location">
    <subcellularLocation>
        <location evidence="1">Fimbrium</location>
    </subcellularLocation>
</comment>
<dbReference type="Gene3D" id="2.60.40.3310">
    <property type="match status" value="1"/>
</dbReference>
<dbReference type="InterPro" id="IPR050263">
    <property type="entry name" value="Bact_Fimbrial_Adh_Pro"/>
</dbReference>
<dbReference type="InterPro" id="IPR036937">
    <property type="entry name" value="Adhesion_dom_fimbrial_sf"/>
</dbReference>
<gene>
    <name evidence="6" type="ORF">PLUA15_490065</name>
</gene>
<evidence type="ECO:0000256" key="1">
    <source>
        <dbReference type="ARBA" id="ARBA00004561"/>
    </source>
</evidence>
<sequence length="366" mass="37922">MLLRLFPGALFALAASGLMPLDAAIAANNTCEWGVGTGPIRYIADVKALYVPRDAQIGDPIGPIDQVFVARGSGSMIVCQNDGINRLVFNATNTVPPVPGPILRKNGITPQGYILSTNIPGVGAQITFGSPYDGVTQGFWKLNGADSSVPYDAYIDFQTPFPIQHSILRGTVTLIKTGTIGPGQHSLDSGRELVKGAFTGIPDAFGVALSGSVTQAECTLSTNPVSADPVKLGEWERTEFTGEGHTTDAIPFSIALNSCVSDPQQGGTITNAYVRLDPTAGSTTVDASRGVFTLGGTSTAQGVGIQVLGSDALTPVALESDVLYNAIPATGGMLLEFNARYYQTGPSTSVVAGSADGALGFTITYK</sequence>
<protein>
    <submittedName>
        <fullName evidence="6">Fimbrial protein</fullName>
    </submittedName>
</protein>
<evidence type="ECO:0000259" key="5">
    <source>
        <dbReference type="Pfam" id="PF00419"/>
    </source>
</evidence>
<keyword evidence="3" id="KW-0732">Signal</keyword>
<evidence type="ECO:0000313" key="7">
    <source>
        <dbReference type="Proteomes" id="UP000219564"/>
    </source>
</evidence>
<dbReference type="InterPro" id="IPR008966">
    <property type="entry name" value="Adhesion_dom_sf"/>
</dbReference>
<dbReference type="Gene3D" id="2.60.40.1090">
    <property type="entry name" value="Fimbrial-type adhesion domain"/>
    <property type="match status" value="1"/>
</dbReference>
<comment type="caution">
    <text evidence="6">The sequence shown here is derived from an EMBL/GenBank/DDBJ whole genome shotgun (WGS) entry which is preliminary data.</text>
</comment>
<evidence type="ECO:0000256" key="3">
    <source>
        <dbReference type="ARBA" id="ARBA00022729"/>
    </source>
</evidence>
<evidence type="ECO:0000256" key="4">
    <source>
        <dbReference type="ARBA" id="ARBA00023263"/>
    </source>
</evidence>
<evidence type="ECO:0000313" key="6">
    <source>
        <dbReference type="EMBL" id="SOB54123.1"/>
    </source>
</evidence>
<comment type="similarity">
    <text evidence="2">Belongs to the fimbrial protein family.</text>
</comment>
<dbReference type="GO" id="GO:0009289">
    <property type="term" value="C:pilus"/>
    <property type="evidence" value="ECO:0007669"/>
    <property type="project" value="UniProtKB-SubCell"/>
</dbReference>
<dbReference type="Pfam" id="PF00419">
    <property type="entry name" value="Fimbrial"/>
    <property type="match status" value="1"/>
</dbReference>
<dbReference type="PANTHER" id="PTHR33420:SF3">
    <property type="entry name" value="FIMBRIAL SUBUNIT ELFA"/>
    <property type="match status" value="1"/>
</dbReference>
<dbReference type="InterPro" id="IPR000259">
    <property type="entry name" value="Adhesion_dom_fimbrial"/>
</dbReference>
<dbReference type="AlphaFoldDB" id="A0AAX2HBB5"/>
<keyword evidence="4" id="KW-0281">Fimbrium</keyword>
<dbReference type="EMBL" id="OBKZ01000044">
    <property type="protein sequence ID" value="SOB54123.1"/>
    <property type="molecule type" value="Genomic_DNA"/>
</dbReference>
<feature type="domain" description="Fimbrial-type adhesion" evidence="5">
    <location>
        <begin position="208"/>
        <end position="366"/>
    </location>
</feature>
<reference evidence="6 7" key="1">
    <citation type="submission" date="2017-08" db="EMBL/GenBank/DDBJ databases">
        <authorList>
            <person name="Chaillou S."/>
        </authorList>
    </citation>
    <scope>NUCLEOTIDE SEQUENCE [LARGE SCALE GENOMIC DNA]</scope>
    <source>
        <strain evidence="6 7">MFPA15A1205</strain>
    </source>
</reference>
<dbReference type="GO" id="GO:0043709">
    <property type="term" value="P:cell adhesion involved in single-species biofilm formation"/>
    <property type="evidence" value="ECO:0007669"/>
    <property type="project" value="TreeGrafter"/>
</dbReference>
<dbReference type="Proteomes" id="UP000219564">
    <property type="component" value="Unassembled WGS sequence"/>
</dbReference>
<accession>A0AAX2HBB5</accession>
<evidence type="ECO:0000256" key="2">
    <source>
        <dbReference type="ARBA" id="ARBA00006671"/>
    </source>
</evidence>
<organism evidence="6 7">
    <name type="scientific">Pseudomonas lundensis</name>
    <dbReference type="NCBI Taxonomy" id="86185"/>
    <lineage>
        <taxon>Bacteria</taxon>
        <taxon>Pseudomonadati</taxon>
        <taxon>Pseudomonadota</taxon>
        <taxon>Gammaproteobacteria</taxon>
        <taxon>Pseudomonadales</taxon>
        <taxon>Pseudomonadaceae</taxon>
        <taxon>Pseudomonas</taxon>
    </lineage>
</organism>
<dbReference type="SUPFAM" id="SSF49401">
    <property type="entry name" value="Bacterial adhesins"/>
    <property type="match status" value="1"/>
</dbReference>
<name>A0AAX2HBB5_9PSED</name>
<proteinExistence type="inferred from homology"/>